<name>A0AAD6DSZ6_9EURO</name>
<keyword evidence="2" id="KW-1185">Reference proteome</keyword>
<reference evidence="1" key="2">
    <citation type="submission" date="2023-01" db="EMBL/GenBank/DDBJ databases">
        <authorList>
            <person name="Petersen C."/>
        </authorList>
    </citation>
    <scope>NUCLEOTIDE SEQUENCE</scope>
    <source>
        <strain evidence="1">IBT 12815</strain>
    </source>
</reference>
<dbReference type="Proteomes" id="UP001213799">
    <property type="component" value="Unassembled WGS sequence"/>
</dbReference>
<comment type="caution">
    <text evidence="1">The sequence shown here is derived from an EMBL/GenBank/DDBJ whole genome shotgun (WGS) entry which is preliminary data.</text>
</comment>
<evidence type="ECO:0000313" key="2">
    <source>
        <dbReference type="Proteomes" id="UP001213799"/>
    </source>
</evidence>
<dbReference type="AlphaFoldDB" id="A0AAD6DSZ6"/>
<gene>
    <name evidence="1" type="ORF">N7537_009514</name>
</gene>
<reference evidence="1" key="1">
    <citation type="journal article" date="2023" name="IMA Fungus">
        <title>Comparative genomic study of the Penicillium genus elucidates a diverse pangenome and 15 lateral gene transfer events.</title>
        <authorList>
            <person name="Petersen C."/>
            <person name="Sorensen T."/>
            <person name="Nielsen M.R."/>
            <person name="Sondergaard T.E."/>
            <person name="Sorensen J.L."/>
            <person name="Fitzpatrick D.A."/>
            <person name="Frisvad J.C."/>
            <person name="Nielsen K.L."/>
        </authorList>
    </citation>
    <scope>NUCLEOTIDE SEQUENCE</scope>
    <source>
        <strain evidence="1">IBT 12815</strain>
    </source>
</reference>
<protein>
    <submittedName>
        <fullName evidence="1">Uncharacterized protein</fullName>
    </submittedName>
</protein>
<sequence length="102" mass="11125">MSNTTKSAFIIDTKANLLISTPELDHPTPVKMKTTTTTLAFIILKQSTLMSDNVIHLQSSTPIQKAQISHSIVSNVTSNHQNKVPVFVLPCVSHMRTGAVVK</sequence>
<dbReference type="EMBL" id="JAQJAE010000005">
    <property type="protein sequence ID" value="KAJ5592610.1"/>
    <property type="molecule type" value="Genomic_DNA"/>
</dbReference>
<dbReference type="RefSeq" id="XP_056749236.1">
    <property type="nucleotide sequence ID" value="XM_056900568.1"/>
</dbReference>
<dbReference type="GeneID" id="81590810"/>
<proteinExistence type="predicted"/>
<accession>A0AAD6DSZ6</accession>
<evidence type="ECO:0000313" key="1">
    <source>
        <dbReference type="EMBL" id="KAJ5592610.1"/>
    </source>
</evidence>
<organism evidence="1 2">
    <name type="scientific">Penicillium hordei</name>
    <dbReference type="NCBI Taxonomy" id="40994"/>
    <lineage>
        <taxon>Eukaryota</taxon>
        <taxon>Fungi</taxon>
        <taxon>Dikarya</taxon>
        <taxon>Ascomycota</taxon>
        <taxon>Pezizomycotina</taxon>
        <taxon>Eurotiomycetes</taxon>
        <taxon>Eurotiomycetidae</taxon>
        <taxon>Eurotiales</taxon>
        <taxon>Aspergillaceae</taxon>
        <taxon>Penicillium</taxon>
    </lineage>
</organism>